<protein>
    <submittedName>
        <fullName evidence="3">Bacterial Ig-like domain protein</fullName>
    </submittedName>
</protein>
<evidence type="ECO:0000313" key="4">
    <source>
        <dbReference type="Proteomes" id="UP000077275"/>
    </source>
</evidence>
<dbReference type="InterPro" id="IPR003344">
    <property type="entry name" value="Big_1_dom"/>
</dbReference>
<dbReference type="InterPro" id="IPR008964">
    <property type="entry name" value="Invasin/intimin_cell_adhesion"/>
</dbReference>
<reference evidence="3 4" key="1">
    <citation type="submission" date="2016-04" db="EMBL/GenBank/DDBJ databases">
        <title>Genome sequence of Methanobrevibacter cuticularis DSM 11139.</title>
        <authorList>
            <person name="Poehlein A."/>
            <person name="Seedorf H."/>
            <person name="Daniel R."/>
        </authorList>
    </citation>
    <scope>NUCLEOTIDE SEQUENCE [LARGE SCALE GENOMIC DNA]</scope>
    <source>
        <strain evidence="3 4">DSM 11139</strain>
    </source>
</reference>
<accession>A0A166CXD2</accession>
<evidence type="ECO:0000256" key="1">
    <source>
        <dbReference type="ARBA" id="ARBA00010116"/>
    </source>
</evidence>
<dbReference type="AlphaFoldDB" id="A0A166CXD2"/>
<comment type="caution">
    <text evidence="3">The sequence shown here is derived from an EMBL/GenBank/DDBJ whole genome shotgun (WGS) entry which is preliminary data.</text>
</comment>
<dbReference type="InterPro" id="IPR013783">
    <property type="entry name" value="Ig-like_fold"/>
</dbReference>
<proteinExistence type="inferred from homology"/>
<name>A0A166CXD2_9EURY</name>
<sequence>MNFIVSKSGTIINVDLPTDAVYGENSTIAGNITDVNGNLINGTYNITVTINGVEYNVTVIDGLWSLTIQNNLGGSNTITVIYPGTSNYENSLINDSFNVARANSTININLPSNATYGGNSTINGNITDVNGNLINGTYNITVTINGVDYDVTVIDGIWSLTIPNTNVGIANVDIFFPGNNNYNNATITTNYTVNPKNLGTKITITSTRNGNKITYKITLKDNQGNILTNQTVTLAIAGKSVSLRTNSQGIAQYTYTATKAGKYYANAAYNGLNTENIIYGSSSAKSNTISITKTNIKVYHVAKSAKTVKYHGKRYRVYYKTYYIKNYGILTGSKLFKKSFKGFTLSKISKTNNIKTNYNKTKKILKISVKNLAHAKIAKIKIKFYKRIA</sequence>
<organism evidence="3 4">
    <name type="scientific">Methanobrevibacter cuticularis</name>
    <dbReference type="NCBI Taxonomy" id="47311"/>
    <lineage>
        <taxon>Archaea</taxon>
        <taxon>Methanobacteriati</taxon>
        <taxon>Methanobacteriota</taxon>
        <taxon>Methanomada group</taxon>
        <taxon>Methanobacteria</taxon>
        <taxon>Methanobacteriales</taxon>
        <taxon>Methanobacteriaceae</taxon>
        <taxon>Methanobrevibacter</taxon>
    </lineage>
</organism>
<gene>
    <name evidence="3" type="ORF">MBCUT_18380</name>
</gene>
<keyword evidence="4" id="KW-1185">Reference proteome</keyword>
<dbReference type="PROSITE" id="PS51127">
    <property type="entry name" value="BIG1"/>
    <property type="match status" value="1"/>
</dbReference>
<comment type="similarity">
    <text evidence="1">Belongs to the intimin/invasin family.</text>
</comment>
<evidence type="ECO:0000313" key="3">
    <source>
        <dbReference type="EMBL" id="KZX14964.1"/>
    </source>
</evidence>
<evidence type="ECO:0000259" key="2">
    <source>
        <dbReference type="PROSITE" id="PS51127"/>
    </source>
</evidence>
<dbReference type="Proteomes" id="UP000077275">
    <property type="component" value="Unassembled WGS sequence"/>
</dbReference>
<feature type="domain" description="Big-1" evidence="2">
    <location>
        <begin position="199"/>
        <end position="280"/>
    </location>
</feature>
<dbReference type="EMBL" id="LWMW01000137">
    <property type="protein sequence ID" value="KZX14964.1"/>
    <property type="molecule type" value="Genomic_DNA"/>
</dbReference>
<dbReference type="PATRIC" id="fig|47311.3.peg.1997"/>
<dbReference type="SUPFAM" id="SSF49373">
    <property type="entry name" value="Invasin/intimin cell-adhesion fragments"/>
    <property type="match status" value="1"/>
</dbReference>
<dbReference type="Gene3D" id="2.60.40.10">
    <property type="entry name" value="Immunoglobulins"/>
    <property type="match status" value="2"/>
</dbReference>